<dbReference type="InterPro" id="IPR002676">
    <property type="entry name" value="RimM_N"/>
</dbReference>
<comment type="subunit">
    <text evidence="5">Binds ribosomal protein uS19.</text>
</comment>
<sequence length="177" mass="19723">MCHPDRRDGPLVLLGTIVKAHGVRGEIKLAPCTDHPERIGRYQQLYLTGKDDQDVRIWTNTRIRSSGHLVIVQLKECTDRNQAEQLVGSQVWVPASELPPAGPDEVYLYSLMGKQAVSITGQSLGIVCELLYSAQNILVLRDGDQEYLVPAVRTFITSVDETKVVFDLPPGLIEMNR</sequence>
<gene>
    <name evidence="5 7" type="primary">rimM</name>
    <name evidence="7" type="ORF">HP555_13955</name>
</gene>
<comment type="domain">
    <text evidence="5">The PRC barrel domain binds ribosomal protein uS19.</text>
</comment>
<dbReference type="Gene3D" id="2.30.30.240">
    <property type="entry name" value="PRC-barrel domain"/>
    <property type="match status" value="1"/>
</dbReference>
<dbReference type="AlphaFoldDB" id="A0A7T5VFP1"/>
<comment type="function">
    <text evidence="5">An accessory protein needed during the final step in the assembly of 30S ribosomal subunit, possibly for assembly of the head region. Essential for efficient processing of 16S rRNA. May be needed both before and after RbfA during the maturation of 16S rRNA. It has affinity for free ribosomal 30S subunits but not for 70S ribosomes.</text>
</comment>
<dbReference type="Proteomes" id="UP000596092">
    <property type="component" value="Chromosome"/>
</dbReference>
<dbReference type="Gene3D" id="2.40.30.60">
    <property type="entry name" value="RimM"/>
    <property type="match status" value="1"/>
</dbReference>
<dbReference type="HAMAP" id="MF_00014">
    <property type="entry name" value="Ribosome_mat_RimM"/>
    <property type="match status" value="1"/>
</dbReference>
<dbReference type="InterPro" id="IPR036976">
    <property type="entry name" value="RimM_N_sf"/>
</dbReference>
<keyword evidence="1 5" id="KW-0963">Cytoplasm</keyword>
<evidence type="ECO:0000256" key="1">
    <source>
        <dbReference type="ARBA" id="ARBA00022490"/>
    </source>
</evidence>
<dbReference type="NCBIfam" id="TIGR02273">
    <property type="entry name" value="16S_RimM"/>
    <property type="match status" value="1"/>
</dbReference>
<dbReference type="GO" id="GO:0042274">
    <property type="term" value="P:ribosomal small subunit biogenesis"/>
    <property type="evidence" value="ECO:0007669"/>
    <property type="project" value="UniProtKB-UniRule"/>
</dbReference>
<dbReference type="PANTHER" id="PTHR33692">
    <property type="entry name" value="RIBOSOME MATURATION FACTOR RIMM"/>
    <property type="match status" value="1"/>
</dbReference>
<reference evidence="7 8" key="1">
    <citation type="submission" date="2020-05" db="EMBL/GenBank/DDBJ databases">
        <title>Complete genome of Desulfobulbus oligotrophicus.</title>
        <authorList>
            <person name="Podar M."/>
        </authorList>
    </citation>
    <scope>NUCLEOTIDE SEQUENCE [LARGE SCALE GENOMIC DNA]</scope>
    <source>
        <strain evidence="7 8">Prop6</strain>
    </source>
</reference>
<dbReference type="InterPro" id="IPR011033">
    <property type="entry name" value="PRC_barrel-like_sf"/>
</dbReference>
<proteinExistence type="inferred from homology"/>
<dbReference type="SUPFAM" id="SSF50346">
    <property type="entry name" value="PRC-barrel domain"/>
    <property type="match status" value="1"/>
</dbReference>
<dbReference type="PANTHER" id="PTHR33692:SF1">
    <property type="entry name" value="RIBOSOME MATURATION FACTOR RIMM"/>
    <property type="match status" value="1"/>
</dbReference>
<name>A0A7T5VFP1_9BACT</name>
<dbReference type="GO" id="GO:0043022">
    <property type="term" value="F:ribosome binding"/>
    <property type="evidence" value="ECO:0007669"/>
    <property type="project" value="InterPro"/>
</dbReference>
<dbReference type="InterPro" id="IPR009000">
    <property type="entry name" value="Transl_B-barrel_sf"/>
</dbReference>
<evidence type="ECO:0000313" key="8">
    <source>
        <dbReference type="Proteomes" id="UP000596092"/>
    </source>
</evidence>
<dbReference type="GO" id="GO:0005737">
    <property type="term" value="C:cytoplasm"/>
    <property type="evidence" value="ECO:0007669"/>
    <property type="project" value="UniProtKB-SubCell"/>
</dbReference>
<dbReference type="GO" id="GO:0005840">
    <property type="term" value="C:ribosome"/>
    <property type="evidence" value="ECO:0007669"/>
    <property type="project" value="InterPro"/>
</dbReference>
<evidence type="ECO:0000259" key="6">
    <source>
        <dbReference type="Pfam" id="PF01782"/>
    </source>
</evidence>
<keyword evidence="3 5" id="KW-0698">rRNA processing</keyword>
<dbReference type="SUPFAM" id="SSF50447">
    <property type="entry name" value="Translation proteins"/>
    <property type="match status" value="1"/>
</dbReference>
<evidence type="ECO:0000256" key="4">
    <source>
        <dbReference type="ARBA" id="ARBA00023186"/>
    </source>
</evidence>
<evidence type="ECO:0000256" key="3">
    <source>
        <dbReference type="ARBA" id="ARBA00022552"/>
    </source>
</evidence>
<dbReference type="KEGG" id="dog:HP555_13955"/>
<evidence type="ECO:0000256" key="5">
    <source>
        <dbReference type="HAMAP-Rule" id="MF_00014"/>
    </source>
</evidence>
<keyword evidence="4 5" id="KW-0143">Chaperone</keyword>
<protein>
    <recommendedName>
        <fullName evidence="5">Ribosome maturation factor RimM</fullName>
    </recommendedName>
</protein>
<dbReference type="EMBL" id="CP054140">
    <property type="protein sequence ID" value="QQG66886.1"/>
    <property type="molecule type" value="Genomic_DNA"/>
</dbReference>
<dbReference type="InterPro" id="IPR011961">
    <property type="entry name" value="RimM"/>
</dbReference>
<evidence type="ECO:0000256" key="2">
    <source>
        <dbReference type="ARBA" id="ARBA00022517"/>
    </source>
</evidence>
<dbReference type="RefSeq" id="WP_199263176.1">
    <property type="nucleotide sequence ID" value="NZ_CP054140.1"/>
</dbReference>
<dbReference type="GO" id="GO:0006364">
    <property type="term" value="P:rRNA processing"/>
    <property type="evidence" value="ECO:0007669"/>
    <property type="project" value="UniProtKB-UniRule"/>
</dbReference>
<comment type="subcellular location">
    <subcellularLocation>
        <location evidence="5">Cytoplasm</location>
    </subcellularLocation>
</comment>
<feature type="domain" description="RimM N-terminal" evidence="6">
    <location>
        <begin position="14"/>
        <end position="96"/>
    </location>
</feature>
<dbReference type="Pfam" id="PF01782">
    <property type="entry name" value="RimM"/>
    <property type="match status" value="1"/>
</dbReference>
<comment type="similarity">
    <text evidence="5">Belongs to the RimM family.</text>
</comment>
<organism evidence="7 8">
    <name type="scientific">Desulfobulbus oligotrophicus</name>
    <dbReference type="NCBI Taxonomy" id="1909699"/>
    <lineage>
        <taxon>Bacteria</taxon>
        <taxon>Pseudomonadati</taxon>
        <taxon>Thermodesulfobacteriota</taxon>
        <taxon>Desulfobulbia</taxon>
        <taxon>Desulfobulbales</taxon>
        <taxon>Desulfobulbaceae</taxon>
        <taxon>Desulfobulbus</taxon>
    </lineage>
</organism>
<evidence type="ECO:0000313" key="7">
    <source>
        <dbReference type="EMBL" id="QQG66886.1"/>
    </source>
</evidence>
<keyword evidence="2 5" id="KW-0690">Ribosome biogenesis</keyword>
<accession>A0A7T5VFP1</accession>
<keyword evidence="8" id="KW-1185">Reference proteome</keyword>